<organism evidence="1 2">
    <name type="scientific">Cercospora berteroae</name>
    <dbReference type="NCBI Taxonomy" id="357750"/>
    <lineage>
        <taxon>Eukaryota</taxon>
        <taxon>Fungi</taxon>
        <taxon>Dikarya</taxon>
        <taxon>Ascomycota</taxon>
        <taxon>Pezizomycotina</taxon>
        <taxon>Dothideomycetes</taxon>
        <taxon>Dothideomycetidae</taxon>
        <taxon>Mycosphaerellales</taxon>
        <taxon>Mycosphaerellaceae</taxon>
        <taxon>Cercospora</taxon>
    </lineage>
</organism>
<reference evidence="2" key="1">
    <citation type="journal article" date="2017" name="bioRxiv">
        <title>Conservation of a gene cluster reveals novel cercosporin biosynthetic mechanisms and extends production to the genus Colletotrichum.</title>
        <authorList>
            <person name="de Jonge R."/>
            <person name="Ebert M.K."/>
            <person name="Huitt-Roehl C.R."/>
            <person name="Pal P."/>
            <person name="Suttle J.C."/>
            <person name="Spanner R.E."/>
            <person name="Neubauer J.D."/>
            <person name="Jurick W.M.II."/>
            <person name="Stott K.A."/>
            <person name="Secor G.A."/>
            <person name="Thomma B.P.H.J."/>
            <person name="Van de Peer Y."/>
            <person name="Townsend C.A."/>
            <person name="Bolton M.D."/>
        </authorList>
    </citation>
    <scope>NUCLEOTIDE SEQUENCE [LARGE SCALE GENOMIC DNA]</scope>
    <source>
        <strain evidence="2">CBS538.71</strain>
    </source>
</reference>
<comment type="caution">
    <text evidence="1">The sequence shown here is derived from an EMBL/GenBank/DDBJ whole genome shotgun (WGS) entry which is preliminary data.</text>
</comment>
<dbReference type="OrthoDB" id="5296720at2759"/>
<sequence length="490" mass="55509">MTTTHIDRIPEELLLQVFAYLERPAPSKLNARKEPSLDITNSEYRDYKNASCVSRRWRRIVLPLLFSHCRLRLDAVPRAEWSTCQVCGIPSSLSSRMPSRVDPYHEQLLQQAALVGNPAPEGSGDQALSSVQGSLEVALQWYHCLKDYLEFIQAHALETCIRSFALITEDCGIVYDRYPHRSAANQDYRYRAAAALWQHLLQTIAPVRVFIVASPGDLGCLTNCAIDMTGDWAFSDMDYHVLELISESTSVRRLEGVEIDFETLEYVPSEYPGIANASLLRLHPWTEIGLNEGSFLKAYGTYEYFERGPPSIVTSIKQCLATSMPRHARPQHPPKLPALKKFVYTAILPFATHVNFNSLLPFLDELDVKLAPDPDSGILSDSSRVGKAELGGKYRCRSKPHAGHIIDWCADCWQEFFTSYQVISRPFRTHELSSSSALPLKKFICRDYQNPALEEELDETFLWLCMPCWAEMRPGVFERQADVPGYPQAP</sequence>
<name>A0A2S6C1S3_9PEZI</name>
<evidence type="ECO:0000313" key="2">
    <source>
        <dbReference type="Proteomes" id="UP000237631"/>
    </source>
</evidence>
<protein>
    <submittedName>
        <fullName evidence="1">Uncharacterized protein</fullName>
    </submittedName>
</protein>
<dbReference type="Proteomes" id="UP000237631">
    <property type="component" value="Unassembled WGS sequence"/>
</dbReference>
<proteinExistence type="predicted"/>
<accession>A0A2S6C1S3</accession>
<evidence type="ECO:0000313" key="1">
    <source>
        <dbReference type="EMBL" id="PPJ53670.1"/>
    </source>
</evidence>
<gene>
    <name evidence="1" type="ORF">CBER1_00873</name>
</gene>
<keyword evidence="2" id="KW-1185">Reference proteome</keyword>
<dbReference type="Gene3D" id="1.20.1280.50">
    <property type="match status" value="1"/>
</dbReference>
<dbReference type="STRING" id="357750.A0A2S6C1S3"/>
<dbReference type="AlphaFoldDB" id="A0A2S6C1S3"/>
<dbReference type="EMBL" id="PNEN01000577">
    <property type="protein sequence ID" value="PPJ53670.1"/>
    <property type="molecule type" value="Genomic_DNA"/>
</dbReference>